<accession>A0A1E3NY05</accession>
<evidence type="ECO:0000313" key="5">
    <source>
        <dbReference type="Proteomes" id="UP000094112"/>
    </source>
</evidence>
<evidence type="ECO:0000256" key="1">
    <source>
        <dbReference type="ARBA" id="ARBA00005736"/>
    </source>
</evidence>
<dbReference type="EMBL" id="KV454213">
    <property type="protein sequence ID" value="ODQ57457.1"/>
    <property type="molecule type" value="Genomic_DNA"/>
</dbReference>
<sequence>MEDEEVLLQGGSINPDVQVEIEDEIQDWRNLSKVKDTSLPKRGEKDYEPDGTDIQLKILQDSRDSMFAALAGNRGHVLKQHVKAVWIPSVRKALIEKPKGSFLQTCGVVDSNNKCWLSAEEFCYLAERGTVEPWFESKDVPMSIQAVYACCFENEDEIDEYHVYSYLKRHGFIVMRNDPTRYESKIENIKVNPLVDLSIFKNLYNRIITLWTNSPIINKINTFLQNWGIQSFPSFHPSHFTSSKYINYTQIYNSIKLIPFHKVKDQQQQETPSPSSKISLTFDIWKPDPKFSKKTPPPPDFQVIVKNTNKYNFPTLSQLREIFSNTQYKDKNKNFDEQQQQKRLKNGYRYILIAMIDYGIINFVKVSEADFGSEDVWYIPSAKDFKPKQRKKFNK</sequence>
<dbReference type="InterPro" id="IPR024336">
    <property type="entry name" value="tRNA_splic_suSen54_N"/>
</dbReference>
<keyword evidence="2" id="KW-0819">tRNA processing</keyword>
<dbReference type="GO" id="GO:0000214">
    <property type="term" value="C:tRNA-intron endonuclease complex"/>
    <property type="evidence" value="ECO:0007669"/>
    <property type="project" value="EnsemblFungi"/>
</dbReference>
<dbReference type="GO" id="GO:0005741">
    <property type="term" value="C:mitochondrial outer membrane"/>
    <property type="evidence" value="ECO:0007669"/>
    <property type="project" value="EnsemblFungi"/>
</dbReference>
<evidence type="ECO:0000313" key="4">
    <source>
        <dbReference type="EMBL" id="ODQ57457.1"/>
    </source>
</evidence>
<dbReference type="AlphaFoldDB" id="A0A1E3NY05"/>
<dbReference type="PANTHER" id="PTHR21027:SF1">
    <property type="entry name" value="TRNA-SPLICING ENDONUCLEASE SUBUNIT SEN54"/>
    <property type="match status" value="1"/>
</dbReference>
<dbReference type="GO" id="GO:0000213">
    <property type="term" value="F:tRNA-intron lyase activity"/>
    <property type="evidence" value="ECO:0007669"/>
    <property type="project" value="EnsemblFungi"/>
</dbReference>
<comment type="similarity">
    <text evidence="1">Belongs to the SEN54 family.</text>
</comment>
<dbReference type="InterPro" id="IPR024337">
    <property type="entry name" value="tRNA_splic_suSen54"/>
</dbReference>
<dbReference type="GeneID" id="30199597"/>
<dbReference type="GO" id="GO:0000379">
    <property type="term" value="P:tRNA-type intron splice site recognition and cleavage"/>
    <property type="evidence" value="ECO:0007669"/>
    <property type="project" value="EnsemblFungi"/>
</dbReference>
<dbReference type="Pfam" id="PF12928">
    <property type="entry name" value="tRNA_int_end_N2"/>
    <property type="match status" value="1"/>
</dbReference>
<proteinExistence type="inferred from homology"/>
<protein>
    <recommendedName>
        <fullName evidence="3">tRNA-splicing endonuclease subunit Sen54 N-terminal domain-containing protein</fullName>
    </recommendedName>
</protein>
<dbReference type="STRING" id="683960.A0A1E3NY05"/>
<dbReference type="RefSeq" id="XP_019036664.1">
    <property type="nucleotide sequence ID" value="XM_019182351.1"/>
</dbReference>
<keyword evidence="5" id="KW-1185">Reference proteome</keyword>
<evidence type="ECO:0000256" key="2">
    <source>
        <dbReference type="ARBA" id="ARBA00022694"/>
    </source>
</evidence>
<organism evidence="4 5">
    <name type="scientific">Wickerhamomyces anomalus (strain ATCC 58044 / CBS 1984 / NCYC 433 / NRRL Y-366-8)</name>
    <name type="common">Yeast</name>
    <name type="synonym">Hansenula anomala</name>
    <dbReference type="NCBI Taxonomy" id="683960"/>
    <lineage>
        <taxon>Eukaryota</taxon>
        <taxon>Fungi</taxon>
        <taxon>Dikarya</taxon>
        <taxon>Ascomycota</taxon>
        <taxon>Saccharomycotina</taxon>
        <taxon>Saccharomycetes</taxon>
        <taxon>Phaffomycetales</taxon>
        <taxon>Wickerhamomycetaceae</taxon>
        <taxon>Wickerhamomyces</taxon>
    </lineage>
</organism>
<gene>
    <name evidence="4" type="ORF">WICANDRAFT_35770</name>
</gene>
<dbReference type="Proteomes" id="UP000094112">
    <property type="component" value="Unassembled WGS sequence"/>
</dbReference>
<name>A0A1E3NY05_WICAA</name>
<feature type="domain" description="tRNA-splicing endonuclease subunit Sen54 N-terminal" evidence="3">
    <location>
        <begin position="67"/>
        <end position="134"/>
    </location>
</feature>
<dbReference type="PANTHER" id="PTHR21027">
    <property type="entry name" value="TRNA-SPLICING ENDONUCLEASE SUBUNIT SEN54"/>
    <property type="match status" value="1"/>
</dbReference>
<reference evidence="4 5" key="1">
    <citation type="journal article" date="2016" name="Proc. Natl. Acad. Sci. U.S.A.">
        <title>Comparative genomics of biotechnologically important yeasts.</title>
        <authorList>
            <person name="Riley R."/>
            <person name="Haridas S."/>
            <person name="Wolfe K.H."/>
            <person name="Lopes M.R."/>
            <person name="Hittinger C.T."/>
            <person name="Goeker M."/>
            <person name="Salamov A.A."/>
            <person name="Wisecaver J.H."/>
            <person name="Long T.M."/>
            <person name="Calvey C.H."/>
            <person name="Aerts A.L."/>
            <person name="Barry K.W."/>
            <person name="Choi C."/>
            <person name="Clum A."/>
            <person name="Coughlan A.Y."/>
            <person name="Deshpande S."/>
            <person name="Douglass A.P."/>
            <person name="Hanson S.J."/>
            <person name="Klenk H.-P."/>
            <person name="LaButti K.M."/>
            <person name="Lapidus A."/>
            <person name="Lindquist E.A."/>
            <person name="Lipzen A.M."/>
            <person name="Meier-Kolthoff J.P."/>
            <person name="Ohm R.A."/>
            <person name="Otillar R.P."/>
            <person name="Pangilinan J.L."/>
            <person name="Peng Y."/>
            <person name="Rokas A."/>
            <person name="Rosa C.A."/>
            <person name="Scheuner C."/>
            <person name="Sibirny A.A."/>
            <person name="Slot J.C."/>
            <person name="Stielow J.B."/>
            <person name="Sun H."/>
            <person name="Kurtzman C.P."/>
            <person name="Blackwell M."/>
            <person name="Grigoriev I.V."/>
            <person name="Jeffries T.W."/>
        </authorList>
    </citation>
    <scope>NUCLEOTIDE SEQUENCE [LARGE SCALE GENOMIC DNA]</scope>
    <source>
        <strain evidence="5">ATCC 58044 / CBS 1984 / NCYC 433 / NRRL Y-366-8</strain>
    </source>
</reference>
<evidence type="ECO:0000259" key="3">
    <source>
        <dbReference type="Pfam" id="PF12928"/>
    </source>
</evidence>
<dbReference type="OrthoDB" id="408683at2759"/>